<organism evidence="7 8">
    <name type="scientific">Candidatus Falkowbacteria bacterium RIFOXYA2_FULL_47_19</name>
    <dbReference type="NCBI Taxonomy" id="1797994"/>
    <lineage>
        <taxon>Bacteria</taxon>
        <taxon>Candidatus Falkowiibacteriota</taxon>
    </lineage>
</organism>
<sequence>MIISEDRLIEKCYGKSVELLLRNSHKYGTAAALPTDKAKHNLYTNIFGRDASICVLGMVASGDKKLLEIARTNLLTLARYQTKSGQIPSSVDPAKDKKFFYFLGSIDSTLWWLIAIDFYDRHAGDKALKSGLSANIKKALIWLFYQDTNADGLLEQGEACDWADNMPANGRTLYTNVLWYRALERFGFDRERKLASDGLNALFRPHEASTKRSLFFSQDRFHRLLELRIMKKLTDNVPYYLNYIGHKSASDRCDVYANALAILFGVASPARAKAIIRWLRNNKISRKYPAIVLFPPIEQKDYDWRPYMDEENKPYNYHNGGIWPFIGAFYVMALRKTGHLDLARKELARLADANRINNWQFNEWFHGKTGKPMGMHGQSWNAATFLLTYHYLKGDIVW</sequence>
<comment type="caution">
    <text evidence="7">The sequence shown here is derived from an EMBL/GenBank/DDBJ whole genome shotgun (WGS) entry which is preliminary data.</text>
</comment>
<comment type="similarity">
    <text evidence="2">Belongs to the glycosyl hydrolase 100 family.</text>
</comment>
<dbReference type="GO" id="GO:0033926">
    <property type="term" value="F:endo-alpha-N-acetylgalactosaminidase activity"/>
    <property type="evidence" value="ECO:0007669"/>
    <property type="project" value="InterPro"/>
</dbReference>
<keyword evidence="4" id="KW-0378">Hydrolase</keyword>
<name>A0A1F5SH66_9BACT</name>
<dbReference type="InterPro" id="IPR012341">
    <property type="entry name" value="6hp_glycosidase-like_sf"/>
</dbReference>
<dbReference type="PANTHER" id="PTHR31916">
    <property type="match status" value="1"/>
</dbReference>
<evidence type="ECO:0000313" key="7">
    <source>
        <dbReference type="EMBL" id="OGF25611.1"/>
    </source>
</evidence>
<protein>
    <recommendedName>
        <fullName evidence="3">beta-fructofuranosidase</fullName>
        <ecNumber evidence="3">3.2.1.26</ecNumber>
    </recommendedName>
</protein>
<evidence type="ECO:0000313" key="8">
    <source>
        <dbReference type="Proteomes" id="UP000178367"/>
    </source>
</evidence>
<dbReference type="InterPro" id="IPR008928">
    <property type="entry name" value="6-hairpin_glycosidase_sf"/>
</dbReference>
<accession>A0A1F5SH66</accession>
<dbReference type="STRING" id="1797994.A2227_00155"/>
<evidence type="ECO:0000256" key="4">
    <source>
        <dbReference type="ARBA" id="ARBA00022801"/>
    </source>
</evidence>
<comment type="catalytic activity">
    <reaction evidence="1">
        <text>Hydrolysis of terminal non-reducing beta-D-fructofuranoside residues in beta-D-fructofuranosides.</text>
        <dbReference type="EC" id="3.2.1.26"/>
    </reaction>
</comment>
<keyword evidence="5" id="KW-0119">Carbohydrate metabolism</keyword>
<dbReference type="Proteomes" id="UP000178367">
    <property type="component" value="Unassembled WGS sequence"/>
</dbReference>
<gene>
    <name evidence="7" type="ORF">A2227_00155</name>
</gene>
<evidence type="ECO:0000256" key="3">
    <source>
        <dbReference type="ARBA" id="ARBA00012758"/>
    </source>
</evidence>
<dbReference type="Gene3D" id="1.50.10.10">
    <property type="match status" value="1"/>
</dbReference>
<evidence type="ECO:0000256" key="1">
    <source>
        <dbReference type="ARBA" id="ARBA00000094"/>
    </source>
</evidence>
<evidence type="ECO:0000256" key="5">
    <source>
        <dbReference type="ARBA" id="ARBA00023277"/>
    </source>
</evidence>
<dbReference type="AlphaFoldDB" id="A0A1F5SH66"/>
<dbReference type="Pfam" id="PF12899">
    <property type="entry name" value="Glyco_hydro_100"/>
    <property type="match status" value="1"/>
</dbReference>
<dbReference type="InterPro" id="IPR024746">
    <property type="entry name" value="Glyco_hydro_100"/>
</dbReference>
<dbReference type="EC" id="3.2.1.26" evidence="3"/>
<evidence type="ECO:0000256" key="2">
    <source>
        <dbReference type="ARBA" id="ARBA00007671"/>
    </source>
</evidence>
<proteinExistence type="inferred from homology"/>
<dbReference type="GO" id="GO:0004575">
    <property type="term" value="F:sucrose alpha-glucosidase activity"/>
    <property type="evidence" value="ECO:0007669"/>
    <property type="project" value="TreeGrafter"/>
</dbReference>
<dbReference type="GO" id="GO:0005987">
    <property type="term" value="P:sucrose catabolic process"/>
    <property type="evidence" value="ECO:0007669"/>
    <property type="project" value="TreeGrafter"/>
</dbReference>
<dbReference type="PANTHER" id="PTHR31916:SF28">
    <property type="entry name" value="NEUTRAL_ALKALINE INVERTASE 3, CHLOROPLASTIC"/>
    <property type="match status" value="1"/>
</dbReference>
<evidence type="ECO:0000256" key="6">
    <source>
        <dbReference type="ARBA" id="ARBA00023295"/>
    </source>
</evidence>
<reference evidence="7 8" key="1">
    <citation type="journal article" date="2016" name="Nat. Commun.">
        <title>Thousands of microbial genomes shed light on interconnected biogeochemical processes in an aquifer system.</title>
        <authorList>
            <person name="Anantharaman K."/>
            <person name="Brown C.T."/>
            <person name="Hug L.A."/>
            <person name="Sharon I."/>
            <person name="Castelle C.J."/>
            <person name="Probst A.J."/>
            <person name="Thomas B.C."/>
            <person name="Singh A."/>
            <person name="Wilkins M.J."/>
            <person name="Karaoz U."/>
            <person name="Brodie E.L."/>
            <person name="Williams K.H."/>
            <person name="Hubbard S.S."/>
            <person name="Banfield J.F."/>
        </authorList>
    </citation>
    <scope>NUCLEOTIDE SEQUENCE [LARGE SCALE GENOMIC DNA]</scope>
</reference>
<keyword evidence="6" id="KW-0326">Glycosidase</keyword>
<dbReference type="EMBL" id="MFGB01000020">
    <property type="protein sequence ID" value="OGF25611.1"/>
    <property type="molecule type" value="Genomic_DNA"/>
</dbReference>
<dbReference type="SUPFAM" id="SSF48208">
    <property type="entry name" value="Six-hairpin glycosidases"/>
    <property type="match status" value="1"/>
</dbReference>